<feature type="compositionally biased region" description="Basic and acidic residues" evidence="12">
    <location>
        <begin position="1325"/>
        <end position="1337"/>
    </location>
</feature>
<proteinExistence type="inferred from homology"/>
<dbReference type="SUPFAM" id="SSF56024">
    <property type="entry name" value="Phospholipase D/nuclease"/>
    <property type="match status" value="2"/>
</dbReference>
<feature type="site" description="Interaction with DNA" evidence="11">
    <location>
        <position position="732"/>
    </location>
</feature>
<feature type="region of interest" description="Disordered" evidence="12">
    <location>
        <begin position="1325"/>
        <end position="1361"/>
    </location>
</feature>
<dbReference type="Gene3D" id="3.30.870.10">
    <property type="entry name" value="Endonuclease Chain A"/>
    <property type="match status" value="2"/>
</dbReference>
<evidence type="ECO:0000256" key="8">
    <source>
        <dbReference type="ARBA" id="ARBA00023242"/>
    </source>
</evidence>
<dbReference type="InterPro" id="IPR010347">
    <property type="entry name" value="Tdp1"/>
</dbReference>
<dbReference type="Gene3D" id="3.40.50.1000">
    <property type="entry name" value="HAD superfamily/HAD-like"/>
    <property type="match status" value="1"/>
</dbReference>
<name>A0AB34J2G1_PRYPA</name>
<dbReference type="GO" id="GO:0017005">
    <property type="term" value="F:3'-tyrosyl-DNA phosphodiesterase activity"/>
    <property type="evidence" value="ECO:0007669"/>
    <property type="project" value="TreeGrafter"/>
</dbReference>
<evidence type="ECO:0000256" key="6">
    <source>
        <dbReference type="ARBA" id="ARBA00022839"/>
    </source>
</evidence>
<sequence>MGLYLAPVGAHVNLLKPISLRAGGVFNLNRYSVLEATPATGGCGDFISHITHATLCCHSSGESVDVIVAHQNGVKLCGTLLRAGERGTLPVGSQLRLPSRVDGKRGWSFHFVLRPLESVVNRPSVELPPPLKAANMEGILAAHVEVSDEVMAPHVEVSNGVLAPRKEASDGVVPPHVEGSNGVRAPRKEASDGMVPPHEEVSNGVVAPHEEVANGVVAPHEEVANGVVAPHVEAPNGVVEPHVQVSDGVLAPHVDVAEGAVAPHEELSEGVMAAHVEVSDGIVAPHAEASDGVVATHLEAEEDCRYDGGCVYLNALEGRPRSTCAGAMPELRRQALFEPRHRLEQALLTSFGTDYTLVGELLSGTPASRVRRGVVVVDHYEHHAHRAGLDEHTYTPANVGAYVSVVLPPFFADDASAAERARVHHGTMHPKLWLLRFGAGGGRQGFLRVVVSSANLGRYDASINNQTWACDFASSPAGGRGGGEGFGADLRRFVRALLASAPPIEASWAEALATYELTPPEGTHLIISVPGRYNLLASDGMAEAELYGQMALKRHLREAMAGREARHRPSRVEYALSSMGRLEDIMESLLGRLPGDGRGGVCRPDPKVRAPRSFLEGSTPQPNGMCADAWVVWPSLASTLPAFSRSSLQPGLLTAGGGKNTMQGPSDLRCAQLKQCLAHNVMSNPARRATLHHIKMAAGIVLHAEGGEGCGDGGERRHPLCAWVYAGSHNLSGAAWGKLEVTEDEKGEGADKFELVCMSYEVGVLLIPPVPRRFPLPWLSPAEKYDPQLVRPFSTTRYLDILRGKTPTAQDDVEAAAIDASRQWGRLYPHAAAPLPRALKLPLSRVRRLMVVEVAVAQCVVAYAAPPTPRSEARRAARHLHNGAGGGRDELMASTRCAAALAAGLRLEVTKVADFSYGAGQMKAEGDPILSVYELADGGGFIDDFDRTVRGGRGRRTPSLRVVDRTGPRGVLLAFLAEEEEANAPLLRALAEAREEVERVCWGVIFHQPDKLAGFTHAVAEREPPLTPSHSDLLALDCAVEPSTDLPALVLRTADLNDQLLTCKGAAALSALRQTSELPLKLRALAAEMESDGIEVTGVPGGRSALTIHPDRTGWYRHLHEKATGRAAEAAEWVRQQRFKLILIEPEGVLKKQCCIKLEPSAATAVARRRRSLFGSLKYDAFRPDCVLFLRALLLEHGDSGDTYDPESMYGDGPAAGTLRPDAPCVAMVTNFGHLVSKARPGESRLLEEAQVHETLANLVRRIASELGVSEASLLREGSEGKQPLMPPFISFRAPQRSEPFSSECDNATAATAPLSNHMVVDERGERDGRRVPDDAASHSPASHVTLEEGGAVAHRSSPEWSSEWCKPRPGMLLAAMEASGVSDPRDVLMIGADFVDLEAAFHAKVNYMPFQHLVQCTPSGTSFWQSFHPEHSLAYFVPAGGAEPQQTVAPKSFAARQSHADEDLLRTDVKRQKLTLPP</sequence>
<protein>
    <submittedName>
        <fullName evidence="13">Uncharacterized protein</fullName>
    </submittedName>
</protein>
<evidence type="ECO:0000256" key="3">
    <source>
        <dbReference type="ARBA" id="ARBA00022722"/>
    </source>
</evidence>
<comment type="subcellular location">
    <subcellularLocation>
        <location evidence="1">Nucleus</location>
    </subcellularLocation>
</comment>
<dbReference type="GO" id="GO:0004527">
    <property type="term" value="F:exonuclease activity"/>
    <property type="evidence" value="ECO:0007669"/>
    <property type="project" value="UniProtKB-KW"/>
</dbReference>
<keyword evidence="4" id="KW-0227">DNA damage</keyword>
<dbReference type="InterPro" id="IPR036412">
    <property type="entry name" value="HAD-like_sf"/>
</dbReference>
<evidence type="ECO:0000256" key="10">
    <source>
        <dbReference type="PIRSR" id="PIRSR610347-2"/>
    </source>
</evidence>
<evidence type="ECO:0000256" key="4">
    <source>
        <dbReference type="ARBA" id="ARBA00022763"/>
    </source>
</evidence>
<dbReference type="SUPFAM" id="SSF56784">
    <property type="entry name" value="HAD-like"/>
    <property type="match status" value="1"/>
</dbReference>
<dbReference type="GO" id="GO:0005634">
    <property type="term" value="C:nucleus"/>
    <property type="evidence" value="ECO:0007669"/>
    <property type="project" value="UniProtKB-SubCell"/>
</dbReference>
<gene>
    <name evidence="13" type="ORF">AB1Y20_006343</name>
</gene>
<dbReference type="Proteomes" id="UP001515480">
    <property type="component" value="Unassembled WGS sequence"/>
</dbReference>
<feature type="active site" description="Proton donor/acceptor" evidence="9">
    <location>
        <position position="693"/>
    </location>
</feature>
<accession>A0AB34J2G1</accession>
<evidence type="ECO:0000256" key="1">
    <source>
        <dbReference type="ARBA" id="ARBA00004123"/>
    </source>
</evidence>
<evidence type="ECO:0000256" key="12">
    <source>
        <dbReference type="SAM" id="MobiDB-lite"/>
    </source>
</evidence>
<evidence type="ECO:0000256" key="2">
    <source>
        <dbReference type="ARBA" id="ARBA00010205"/>
    </source>
</evidence>
<evidence type="ECO:0000256" key="11">
    <source>
        <dbReference type="PIRSR" id="PIRSR610347-3"/>
    </source>
</evidence>
<feature type="compositionally biased region" description="Basic and acidic residues" evidence="12">
    <location>
        <begin position="1459"/>
        <end position="1472"/>
    </location>
</feature>
<evidence type="ECO:0000256" key="5">
    <source>
        <dbReference type="ARBA" id="ARBA00022801"/>
    </source>
</evidence>
<dbReference type="PANTHER" id="PTHR12415:SF0">
    <property type="entry name" value="TYROSYL-DNA PHOSPHODIESTERASE 1"/>
    <property type="match status" value="1"/>
</dbReference>
<dbReference type="GO" id="GO:0003690">
    <property type="term" value="F:double-stranded DNA binding"/>
    <property type="evidence" value="ECO:0007669"/>
    <property type="project" value="TreeGrafter"/>
</dbReference>
<organism evidence="13 14">
    <name type="scientific">Prymnesium parvum</name>
    <name type="common">Toxic golden alga</name>
    <dbReference type="NCBI Taxonomy" id="97485"/>
    <lineage>
        <taxon>Eukaryota</taxon>
        <taxon>Haptista</taxon>
        <taxon>Haptophyta</taxon>
        <taxon>Prymnesiophyceae</taxon>
        <taxon>Prymnesiales</taxon>
        <taxon>Prymnesiaceae</taxon>
        <taxon>Prymnesium</taxon>
    </lineage>
</organism>
<keyword evidence="3" id="KW-0540">Nuclease</keyword>
<keyword evidence="5" id="KW-0378">Hydrolase</keyword>
<dbReference type="EMBL" id="JBGBPQ010000014">
    <property type="protein sequence ID" value="KAL1511549.1"/>
    <property type="molecule type" value="Genomic_DNA"/>
</dbReference>
<keyword evidence="6" id="KW-0269">Exonuclease</keyword>
<evidence type="ECO:0000256" key="7">
    <source>
        <dbReference type="ARBA" id="ARBA00023204"/>
    </source>
</evidence>
<reference evidence="13 14" key="1">
    <citation type="journal article" date="2024" name="Science">
        <title>Giant polyketide synthase enzymes in the biosynthesis of giant marine polyether toxins.</title>
        <authorList>
            <person name="Fallon T.R."/>
            <person name="Shende V.V."/>
            <person name="Wierzbicki I.H."/>
            <person name="Pendleton A.L."/>
            <person name="Watervoot N.F."/>
            <person name="Auber R.P."/>
            <person name="Gonzalez D.J."/>
            <person name="Wisecaver J.H."/>
            <person name="Moore B.S."/>
        </authorList>
    </citation>
    <scope>NUCLEOTIDE SEQUENCE [LARGE SCALE GENOMIC DNA]</scope>
    <source>
        <strain evidence="13 14">12B1</strain>
    </source>
</reference>
<comment type="similarity">
    <text evidence="2">Belongs to the tyrosyl-DNA phosphodiesterase family.</text>
</comment>
<dbReference type="GO" id="GO:0006281">
    <property type="term" value="P:DNA repair"/>
    <property type="evidence" value="ECO:0007669"/>
    <property type="project" value="UniProtKB-KW"/>
</dbReference>
<keyword evidence="7" id="KW-0234">DNA repair</keyword>
<feature type="binding site" evidence="10">
    <location>
        <position position="695"/>
    </location>
    <ligand>
        <name>substrate</name>
    </ligand>
</feature>
<dbReference type="PANTHER" id="PTHR12415">
    <property type="entry name" value="TYROSYL-DNA PHOSPHODIESTERASE 1"/>
    <property type="match status" value="1"/>
</dbReference>
<dbReference type="Pfam" id="PF06087">
    <property type="entry name" value="Tyr-DNA_phospho"/>
    <property type="match status" value="1"/>
</dbReference>
<feature type="binding site" evidence="10">
    <location>
        <position position="431"/>
    </location>
    <ligand>
        <name>substrate</name>
    </ligand>
</feature>
<feature type="region of interest" description="Disordered" evidence="12">
    <location>
        <begin position="167"/>
        <end position="198"/>
    </location>
</feature>
<feature type="compositionally biased region" description="Basic and acidic residues" evidence="12">
    <location>
        <begin position="186"/>
        <end position="198"/>
    </location>
</feature>
<evidence type="ECO:0000313" key="13">
    <source>
        <dbReference type="EMBL" id="KAL1511549.1"/>
    </source>
</evidence>
<dbReference type="GO" id="GO:0003697">
    <property type="term" value="F:single-stranded DNA binding"/>
    <property type="evidence" value="ECO:0007669"/>
    <property type="project" value="TreeGrafter"/>
</dbReference>
<keyword evidence="8" id="KW-0539">Nucleus</keyword>
<dbReference type="InterPro" id="IPR023214">
    <property type="entry name" value="HAD_sf"/>
</dbReference>
<keyword evidence="14" id="KW-1185">Reference proteome</keyword>
<feature type="active site" description="Nucleophile" evidence="9">
    <location>
        <position position="429"/>
    </location>
</feature>
<feature type="region of interest" description="Disordered" evidence="12">
    <location>
        <begin position="1447"/>
        <end position="1479"/>
    </location>
</feature>
<evidence type="ECO:0000256" key="9">
    <source>
        <dbReference type="PIRSR" id="PIRSR610347-1"/>
    </source>
</evidence>
<comment type="caution">
    <text evidence="13">The sequence shown here is derived from an EMBL/GenBank/DDBJ whole genome shotgun (WGS) entry which is preliminary data.</text>
</comment>
<evidence type="ECO:0000313" key="14">
    <source>
        <dbReference type="Proteomes" id="UP001515480"/>
    </source>
</evidence>